<organism evidence="1 2">
    <name type="scientific">Discostella pseudostelligera</name>
    <dbReference type="NCBI Taxonomy" id="259834"/>
    <lineage>
        <taxon>Eukaryota</taxon>
        <taxon>Sar</taxon>
        <taxon>Stramenopiles</taxon>
        <taxon>Ochrophyta</taxon>
        <taxon>Bacillariophyta</taxon>
        <taxon>Coscinodiscophyceae</taxon>
        <taxon>Thalassiosirophycidae</taxon>
        <taxon>Stephanodiscales</taxon>
        <taxon>Stephanodiscaceae</taxon>
        <taxon>Discostella</taxon>
    </lineage>
</organism>
<gene>
    <name evidence="1" type="ORF">ACHAWU_000508</name>
</gene>
<dbReference type="EMBL" id="JALLBG020000151">
    <property type="protein sequence ID" value="KAL3761374.1"/>
    <property type="molecule type" value="Genomic_DNA"/>
</dbReference>
<proteinExistence type="predicted"/>
<reference evidence="1 2" key="1">
    <citation type="submission" date="2024-10" db="EMBL/GenBank/DDBJ databases">
        <title>Updated reference genomes for cyclostephanoid diatoms.</title>
        <authorList>
            <person name="Roberts W.R."/>
            <person name="Alverson A.J."/>
        </authorList>
    </citation>
    <scope>NUCLEOTIDE SEQUENCE [LARGE SCALE GENOMIC DNA]</scope>
    <source>
        <strain evidence="1 2">AJA232-27</strain>
    </source>
</reference>
<accession>A0ABD3MBI8</accession>
<dbReference type="InterPro" id="IPR013762">
    <property type="entry name" value="Integrase-like_cat_sf"/>
</dbReference>
<name>A0ABD3MBI8_9STRA</name>
<dbReference type="PANTHER" id="PTHR33050:SF7">
    <property type="entry name" value="RIBONUCLEASE H"/>
    <property type="match status" value="1"/>
</dbReference>
<dbReference type="Gene3D" id="1.10.443.10">
    <property type="entry name" value="Intergrase catalytic core"/>
    <property type="match status" value="1"/>
</dbReference>
<dbReference type="Proteomes" id="UP001530293">
    <property type="component" value="Unassembled WGS sequence"/>
</dbReference>
<dbReference type="AlphaFoldDB" id="A0ABD3MBI8"/>
<sequence length="892" mass="100720">MEDLTSCFRIPRIAADLTGAFGFMIEQLFFLATSMVFGSNTSASSWEPFRRSIEALIPIFFDRSDLVEKHKNLLNRLTWKAESMSPKTKAFRCPINTGMLNDDGTLKPVKAPIYVDDILLAAARKFYILRLLAAAIEAIFVVCGEPNIEVRQCPLSLEKWESLVVGTKQVMLGLEIDTDMMTVKITDEYKKEVLTLLQTFWKPSKGFFKVDEMQKLIGKLARLGEGAPWIYKIMSHLYTSLAAALRKNKALLQESSKGFRDLLHQIDTKHFSGSQQDIAKQVNFALKRASKMTNRYYQSYLINTTMRDELNFFRQALESESSINFETPIAFLIPRTPAAELYGDSSLCSCGGYSMKLQYWWYLSFPKHIQEHTLLFIKDDTDGSLISINCLEYVTIIINYCASVCAFSNKEMTNDPHPVVLCITDNTSALNWTLHTCKKSEIGRALARFFCGLLIDSNVGVNAKWISTTENAVADEISRIKLDSANHAHLPSINTAALNDLGNIVDEKMSRFKQSGKAETTRFRQAVYIAWTARMFMADPCGPEIGYQRIVCCFLEQLTRDNNARSATVRGYMESINILFERQNLPIPSDFRDVDNMNVKLFAALEKEENVAKQRSPLTKEMFARMVSIGKTSPINSAKAVLYDWFCVIRIAGFRCAEYAQTKQTSVDIHEYPSGRKVVKAFTAPDWTFYEKDGSIINSDNWQANSVVPHKVKLLFRIQKNRQNGQTLTIVADDNHVDICPVRAAYRIVIRAKALGQLENEPLGVFINHQGVKRYLTGSKIADLLRALAKEVHPGMTADDLSKMLSHSGRVWALVLLDEAGMSPSFIKARLRWLGDSYRLYLRDTSVIQQNHIKALNPASDEIINIVECANLPTIVPIDDGMGNYDADPLTD</sequence>
<dbReference type="InterPro" id="IPR052055">
    <property type="entry name" value="Hepadnavirus_pol/RT"/>
</dbReference>
<protein>
    <submittedName>
        <fullName evidence="1">Uncharacterized protein</fullName>
    </submittedName>
</protein>
<evidence type="ECO:0000313" key="1">
    <source>
        <dbReference type="EMBL" id="KAL3761374.1"/>
    </source>
</evidence>
<evidence type="ECO:0000313" key="2">
    <source>
        <dbReference type="Proteomes" id="UP001530293"/>
    </source>
</evidence>
<keyword evidence="2" id="KW-1185">Reference proteome</keyword>
<comment type="caution">
    <text evidence="1">The sequence shown here is derived from an EMBL/GenBank/DDBJ whole genome shotgun (WGS) entry which is preliminary data.</text>
</comment>
<dbReference type="PANTHER" id="PTHR33050">
    <property type="entry name" value="REVERSE TRANSCRIPTASE DOMAIN-CONTAINING PROTEIN"/>
    <property type="match status" value="1"/>
</dbReference>